<dbReference type="EC" id="2.4.99.28" evidence="25"/>
<keyword evidence="17" id="KW-0735">Signal-anchor</keyword>
<evidence type="ECO:0000256" key="26">
    <source>
        <dbReference type="ARBA" id="ARBA00049902"/>
    </source>
</evidence>
<dbReference type="PANTHER" id="PTHR32282:SF27">
    <property type="entry name" value="PENICILLIN-BINDING PROTEIN 1A"/>
    <property type="match status" value="1"/>
</dbReference>
<comment type="subcellular location">
    <subcellularLocation>
        <location evidence="2">Cell inner membrane</location>
        <topology evidence="2">Single-pass type II membrane protein</topology>
    </subcellularLocation>
</comment>
<keyword evidence="8" id="KW-1003">Cell membrane</keyword>
<keyword evidence="18" id="KW-0573">Peptidoglycan synthesis</keyword>
<dbReference type="SUPFAM" id="SSF56601">
    <property type="entry name" value="beta-lactamase/transpeptidase-like"/>
    <property type="match status" value="1"/>
</dbReference>
<evidence type="ECO:0000256" key="10">
    <source>
        <dbReference type="ARBA" id="ARBA00022645"/>
    </source>
</evidence>
<feature type="domain" description="Penicillin-binding protein OB-like" evidence="29">
    <location>
        <begin position="288"/>
        <end position="428"/>
    </location>
</feature>
<comment type="similarity">
    <text evidence="4">In the C-terminal section; belongs to the transpeptidase family.</text>
</comment>
<dbReference type="InterPro" id="IPR001264">
    <property type="entry name" value="Glyco_trans_51"/>
</dbReference>
<dbReference type="Pfam" id="PF17092">
    <property type="entry name" value="PCB_OB"/>
    <property type="match status" value="1"/>
</dbReference>
<evidence type="ECO:0000256" key="19">
    <source>
        <dbReference type="ARBA" id="ARBA00022989"/>
    </source>
</evidence>
<keyword evidence="13" id="KW-0808">Transferase</keyword>
<evidence type="ECO:0000256" key="21">
    <source>
        <dbReference type="ARBA" id="ARBA00023251"/>
    </source>
</evidence>
<comment type="catalytic activity">
    <reaction evidence="24">
        <text>Preferential cleavage: (Ac)2-L-Lys-D-Ala-|-D-Ala. Also transpeptidation of peptidyl-alanyl moieties that are N-acyl substituents of D-alanine.</text>
        <dbReference type="EC" id="3.4.16.4"/>
    </reaction>
</comment>
<dbReference type="EMBL" id="CP134146">
    <property type="protein sequence ID" value="WNC68823.1"/>
    <property type="molecule type" value="Genomic_DNA"/>
</dbReference>
<organism evidence="30 31">
    <name type="scientific">Thalassotalea nanhaiensis</name>
    <dbReference type="NCBI Taxonomy" id="3065648"/>
    <lineage>
        <taxon>Bacteria</taxon>
        <taxon>Pseudomonadati</taxon>
        <taxon>Pseudomonadota</taxon>
        <taxon>Gammaproteobacteria</taxon>
        <taxon>Alteromonadales</taxon>
        <taxon>Colwelliaceae</taxon>
        <taxon>Thalassotalea</taxon>
    </lineage>
</organism>
<dbReference type="Proteomes" id="UP001248581">
    <property type="component" value="Chromosome"/>
</dbReference>
<evidence type="ECO:0000256" key="16">
    <source>
        <dbReference type="ARBA" id="ARBA00022960"/>
    </source>
</evidence>
<keyword evidence="23" id="KW-0961">Cell wall biogenesis/degradation</keyword>
<keyword evidence="9" id="KW-0997">Cell inner membrane</keyword>
<comment type="function">
    <text evidence="1">Cell wall formation. Synthesis of cross-linked peptidoglycan from the lipid intermediates. The enzyme has a penicillin-insensitive transglycosylase N-terminal domain (formation of linear glycan strands) and a penicillin-sensitive transpeptidase C-terminal domain (cross-linking of the peptide subunits).</text>
</comment>
<dbReference type="SUPFAM" id="SSF53955">
    <property type="entry name" value="Lysozyme-like"/>
    <property type="match status" value="1"/>
</dbReference>
<dbReference type="InterPro" id="IPR001460">
    <property type="entry name" value="PCN-bd_Tpept"/>
</dbReference>
<evidence type="ECO:0000256" key="23">
    <source>
        <dbReference type="ARBA" id="ARBA00023316"/>
    </source>
</evidence>
<keyword evidence="31" id="KW-1185">Reference proteome</keyword>
<evidence type="ECO:0000256" key="13">
    <source>
        <dbReference type="ARBA" id="ARBA00022679"/>
    </source>
</evidence>
<dbReference type="InterPro" id="IPR050396">
    <property type="entry name" value="Glycosyltr_51/Transpeptidase"/>
</dbReference>
<evidence type="ECO:0000256" key="2">
    <source>
        <dbReference type="ARBA" id="ARBA00004249"/>
    </source>
</evidence>
<comment type="pathway">
    <text evidence="3">Cell wall biogenesis; peptidoglycan biosynthesis.</text>
</comment>
<dbReference type="Gene3D" id="1.10.3810.10">
    <property type="entry name" value="Biosynthetic peptidoglycan transglycosylase-like"/>
    <property type="match status" value="1"/>
</dbReference>
<proteinExistence type="inferred from homology"/>
<keyword evidence="21" id="KW-0046">Antibiotic resistance</keyword>
<dbReference type="InterPro" id="IPR036950">
    <property type="entry name" value="PBP_transglycosylase"/>
</dbReference>
<evidence type="ECO:0000256" key="4">
    <source>
        <dbReference type="ARBA" id="ARBA00007090"/>
    </source>
</evidence>
<evidence type="ECO:0000256" key="22">
    <source>
        <dbReference type="ARBA" id="ARBA00023268"/>
    </source>
</evidence>
<keyword evidence="11" id="KW-0645">Protease</keyword>
<keyword evidence="16" id="KW-0133">Cell shape</keyword>
<evidence type="ECO:0000256" key="8">
    <source>
        <dbReference type="ARBA" id="ARBA00022475"/>
    </source>
</evidence>
<name>A0ABY9TJ12_9GAMM</name>
<gene>
    <name evidence="30" type="ORF">RI845_01415</name>
</gene>
<evidence type="ECO:0000256" key="17">
    <source>
        <dbReference type="ARBA" id="ARBA00022968"/>
    </source>
</evidence>
<dbReference type="InterPro" id="IPR012338">
    <property type="entry name" value="Beta-lactam/transpept-like"/>
</dbReference>
<feature type="domain" description="Glycosyl transferase family 51" evidence="28">
    <location>
        <begin position="27"/>
        <end position="200"/>
    </location>
</feature>
<evidence type="ECO:0000256" key="6">
    <source>
        <dbReference type="ARBA" id="ARBA00012448"/>
    </source>
</evidence>
<evidence type="ECO:0000256" key="12">
    <source>
        <dbReference type="ARBA" id="ARBA00022676"/>
    </source>
</evidence>
<reference evidence="31" key="1">
    <citation type="submission" date="2023-09" db="EMBL/GenBank/DDBJ databases">
        <authorList>
            <person name="Li S."/>
            <person name="Li X."/>
            <person name="Zhang C."/>
            <person name="Zhao Z."/>
        </authorList>
    </citation>
    <scope>NUCLEOTIDE SEQUENCE [LARGE SCALE GENOMIC DNA]</scope>
    <source>
        <strain evidence="31">SQ345</strain>
    </source>
</reference>
<keyword evidence="22" id="KW-0511">Multifunctional enzyme</keyword>
<dbReference type="Pfam" id="PF00905">
    <property type="entry name" value="Transpeptidase"/>
    <property type="match status" value="1"/>
</dbReference>
<keyword evidence="20" id="KW-0472">Membrane</keyword>
<dbReference type="Gene3D" id="3.40.710.10">
    <property type="entry name" value="DD-peptidase/beta-lactamase superfamily"/>
    <property type="match status" value="2"/>
</dbReference>
<dbReference type="Pfam" id="PF00912">
    <property type="entry name" value="Transgly"/>
    <property type="match status" value="1"/>
</dbReference>
<sequence>MRSDLPSVEVLKDVQLQIPMQIYSSEGELISQFGTKRRIPVELKDMPQQLINAFLATEDNRFYEHFGVDPIGMTRAIIGQITGNDAGGASTITMQTARNFFLTREQTYIRKIREIFISLHMEKLLTKDEILELYLNKIELSHRAFGVGAAAQVYYGKELKDLTLAEIAVIAGLPKAPSTYNPISNPDKAKFRRTTVLQRMLVSGYITESEYQQANNEEIHTKRHGVDIELSAPYVAEMANKKALQMYGSEVAYGKGLKIYTTVQSDLQNAAKAAVIGNIYAYDERHGYRGPIKRLWLSEADKVYLLASAKQRLSENDYESYQLALTEISAEPPEAEDILDNLNKVAIYNDLKAAVVTNVEEQQAQIQLRNGDTAIIDWDGMSWARAYLDDKTQGKAPKLAKQILTSGDVIYVRTSVDGVYRLSQLPDVSAGIVAISPDTGAILASVGGYSFKQSQFNRITQANRQVGSNIKPFVYSSALENGYTLATIVNDAPINQWDKRSGFAWRPKNSPAVYEGPLRVRIGLAKSKNVMSVRLLRGMKLSTLIKHLGKFGFDQSALPKDESIALGSASMTPMQVVAGFSAFANQGYLVEPYIIDRIEDADGEVIYQAEPKVACYECEVAQAEYANSFDASDEVDVEMITTPLAPRIISRENAFLVTEAMNGVIWGGGGDWSKGTGWSGTGWRAKTLNRRDIAGKTGTTNESKDAWFSGFSRRIAASSWIGFDDPTRNLGRTNVNSNLGRNQTAGGEAGANAAQPSWIKFMEVALSKYEFEAFTQPDNIVSIRIDKLTGKRTNKTDKSSRFEYFIKGTEPTEWVDKDNIEQIIENQEETTIEEEELF</sequence>
<dbReference type="NCBIfam" id="TIGR02074">
    <property type="entry name" value="PBP_1a_fam"/>
    <property type="match status" value="1"/>
</dbReference>
<keyword evidence="12" id="KW-0328">Glycosyltransferase</keyword>
<accession>A0ABY9TJ12</accession>
<evidence type="ECO:0000256" key="15">
    <source>
        <dbReference type="ARBA" id="ARBA00022801"/>
    </source>
</evidence>
<feature type="domain" description="Penicillin-binding protein transpeptidase" evidence="27">
    <location>
        <begin position="431"/>
        <end position="710"/>
    </location>
</feature>
<dbReference type="EC" id="3.4.16.4" evidence="6"/>
<keyword evidence="19" id="KW-1133">Transmembrane helix</keyword>
<evidence type="ECO:0000256" key="14">
    <source>
        <dbReference type="ARBA" id="ARBA00022692"/>
    </source>
</evidence>
<evidence type="ECO:0000256" key="18">
    <source>
        <dbReference type="ARBA" id="ARBA00022984"/>
    </source>
</evidence>
<evidence type="ECO:0000259" key="27">
    <source>
        <dbReference type="Pfam" id="PF00905"/>
    </source>
</evidence>
<keyword evidence="14" id="KW-0812">Transmembrane</keyword>
<keyword evidence="10" id="KW-0121">Carboxypeptidase</keyword>
<comment type="similarity">
    <text evidence="5">In the N-terminal section; belongs to the glycosyltransferase 51 family.</text>
</comment>
<evidence type="ECO:0000256" key="3">
    <source>
        <dbReference type="ARBA" id="ARBA00004752"/>
    </source>
</evidence>
<evidence type="ECO:0000256" key="9">
    <source>
        <dbReference type="ARBA" id="ARBA00022519"/>
    </source>
</evidence>
<evidence type="ECO:0000259" key="28">
    <source>
        <dbReference type="Pfam" id="PF00912"/>
    </source>
</evidence>
<evidence type="ECO:0000256" key="25">
    <source>
        <dbReference type="ARBA" id="ARBA00044770"/>
    </source>
</evidence>
<comment type="catalytic activity">
    <reaction evidence="26">
        <text>[GlcNAc-(1-&gt;4)-Mur2Ac(oyl-L-Ala-gamma-D-Glu-L-Lys-D-Ala-D-Ala)](n)-di-trans,octa-cis-undecaprenyl diphosphate + beta-D-GlcNAc-(1-&gt;4)-Mur2Ac(oyl-L-Ala-gamma-D-Glu-L-Lys-D-Ala-D-Ala)-di-trans,octa-cis-undecaprenyl diphosphate = [GlcNAc-(1-&gt;4)-Mur2Ac(oyl-L-Ala-gamma-D-Glu-L-Lys-D-Ala-D-Ala)](n+1)-di-trans,octa-cis-undecaprenyl diphosphate + di-trans,octa-cis-undecaprenyl diphosphate + H(+)</text>
        <dbReference type="Rhea" id="RHEA:23708"/>
        <dbReference type="Rhea" id="RHEA-COMP:9602"/>
        <dbReference type="Rhea" id="RHEA-COMP:9603"/>
        <dbReference type="ChEBI" id="CHEBI:15378"/>
        <dbReference type="ChEBI" id="CHEBI:58405"/>
        <dbReference type="ChEBI" id="CHEBI:60033"/>
        <dbReference type="ChEBI" id="CHEBI:78435"/>
        <dbReference type="EC" id="2.4.99.28"/>
    </reaction>
</comment>
<evidence type="ECO:0000256" key="20">
    <source>
        <dbReference type="ARBA" id="ARBA00023136"/>
    </source>
</evidence>
<protein>
    <recommendedName>
        <fullName evidence="7">Penicillin-binding protein 1A</fullName>
        <ecNumber evidence="25">2.4.99.28</ecNumber>
        <ecNumber evidence="6">3.4.16.4</ecNumber>
    </recommendedName>
</protein>
<evidence type="ECO:0000256" key="11">
    <source>
        <dbReference type="ARBA" id="ARBA00022670"/>
    </source>
</evidence>
<evidence type="ECO:0000256" key="5">
    <source>
        <dbReference type="ARBA" id="ARBA00007739"/>
    </source>
</evidence>
<evidence type="ECO:0000313" key="31">
    <source>
        <dbReference type="Proteomes" id="UP001248581"/>
    </source>
</evidence>
<dbReference type="InterPro" id="IPR031376">
    <property type="entry name" value="PCB_OB"/>
</dbReference>
<dbReference type="PANTHER" id="PTHR32282">
    <property type="entry name" value="BINDING PROTEIN TRANSPEPTIDASE, PUTATIVE-RELATED"/>
    <property type="match status" value="1"/>
</dbReference>
<evidence type="ECO:0000256" key="7">
    <source>
        <dbReference type="ARBA" id="ARBA00018638"/>
    </source>
</evidence>
<evidence type="ECO:0000256" key="1">
    <source>
        <dbReference type="ARBA" id="ARBA00002624"/>
    </source>
</evidence>
<evidence type="ECO:0000259" key="29">
    <source>
        <dbReference type="Pfam" id="PF17092"/>
    </source>
</evidence>
<dbReference type="InterPro" id="IPR023346">
    <property type="entry name" value="Lysozyme-like_dom_sf"/>
</dbReference>
<keyword evidence="15" id="KW-0378">Hydrolase</keyword>
<evidence type="ECO:0000313" key="30">
    <source>
        <dbReference type="EMBL" id="WNC68823.1"/>
    </source>
</evidence>
<evidence type="ECO:0000256" key="24">
    <source>
        <dbReference type="ARBA" id="ARBA00034000"/>
    </source>
</evidence>